<evidence type="ECO:0000313" key="4">
    <source>
        <dbReference type="Proteomes" id="UP001501468"/>
    </source>
</evidence>
<organism evidence="3 4">
    <name type="scientific">Terrabacter ginsenosidimutans</name>
    <dbReference type="NCBI Taxonomy" id="490575"/>
    <lineage>
        <taxon>Bacteria</taxon>
        <taxon>Bacillati</taxon>
        <taxon>Actinomycetota</taxon>
        <taxon>Actinomycetes</taxon>
        <taxon>Micrococcales</taxon>
        <taxon>Intrasporangiaceae</taxon>
        <taxon>Terrabacter</taxon>
    </lineage>
</organism>
<gene>
    <name evidence="3" type="ORF">GCM10022399_24050</name>
</gene>
<dbReference type="Proteomes" id="UP001501468">
    <property type="component" value="Unassembled WGS sequence"/>
</dbReference>
<dbReference type="RefSeq" id="WP_344946428.1">
    <property type="nucleotide sequence ID" value="NZ_BAABDC010000003.1"/>
</dbReference>
<keyword evidence="2" id="KW-0560">Oxidoreductase</keyword>
<evidence type="ECO:0000256" key="2">
    <source>
        <dbReference type="ARBA" id="ARBA00023002"/>
    </source>
</evidence>
<evidence type="ECO:0000256" key="1">
    <source>
        <dbReference type="ARBA" id="ARBA00006484"/>
    </source>
</evidence>
<comment type="similarity">
    <text evidence="1">Belongs to the short-chain dehydrogenases/reductases (SDR) family.</text>
</comment>
<dbReference type="Gene3D" id="3.40.50.720">
    <property type="entry name" value="NAD(P)-binding Rossmann-like Domain"/>
    <property type="match status" value="1"/>
</dbReference>
<dbReference type="PANTHER" id="PTHR43669">
    <property type="entry name" value="5-KETO-D-GLUCONATE 5-REDUCTASE"/>
    <property type="match status" value="1"/>
</dbReference>
<name>A0ABP7DQE5_9MICO</name>
<dbReference type="SUPFAM" id="SSF51735">
    <property type="entry name" value="NAD(P)-binding Rossmann-fold domains"/>
    <property type="match status" value="1"/>
</dbReference>
<dbReference type="CDD" id="cd05233">
    <property type="entry name" value="SDR_c"/>
    <property type="match status" value="1"/>
</dbReference>
<keyword evidence="4" id="KW-1185">Reference proteome</keyword>
<dbReference type="PANTHER" id="PTHR43669:SF8">
    <property type="entry name" value="SHORT-CHAIN TYPE DEHYDROGENASE_REDUCTASE-RELATED"/>
    <property type="match status" value="1"/>
</dbReference>
<dbReference type="Pfam" id="PF00106">
    <property type="entry name" value="adh_short"/>
    <property type="match status" value="1"/>
</dbReference>
<accession>A0ABP7DQE5</accession>
<evidence type="ECO:0000313" key="3">
    <source>
        <dbReference type="EMBL" id="GAA3706549.1"/>
    </source>
</evidence>
<dbReference type="EMBL" id="BAABDC010000003">
    <property type="protein sequence ID" value="GAA3706549.1"/>
    <property type="molecule type" value="Genomic_DNA"/>
</dbReference>
<protein>
    <submittedName>
        <fullName evidence="3">SDR family oxidoreductase</fullName>
    </submittedName>
</protein>
<sequence>MTRAAVPAPAVEAVEAVEGAAVAAGTRVVDRGRSLEDTVVVVTGAGGAIGGAIARLVLDAGGRVVAGDLRADALTRLRDEWDEDRLVVSIGDVSQESTADALVAAGVEAFGRVDSVVANAAVGFYGGVLDYSADEVSLMVDVNVKGTVWLARAAVRQFRAQGDGGDLVIIGSVAGLLIGGGKEAVYAATKAAQINLGYALDRELRTEGIRTTTIAPAGVNTPFAAADGRFGDRDPSQGDFMEPDDIAQAVGYTLRQPRRMRTELWTMWSLSETH</sequence>
<dbReference type="InterPro" id="IPR036291">
    <property type="entry name" value="NAD(P)-bd_dom_sf"/>
</dbReference>
<proteinExistence type="inferred from homology"/>
<dbReference type="InterPro" id="IPR002347">
    <property type="entry name" value="SDR_fam"/>
</dbReference>
<reference evidence="4" key="1">
    <citation type="journal article" date="2019" name="Int. J. Syst. Evol. Microbiol.">
        <title>The Global Catalogue of Microorganisms (GCM) 10K type strain sequencing project: providing services to taxonomists for standard genome sequencing and annotation.</title>
        <authorList>
            <consortium name="The Broad Institute Genomics Platform"/>
            <consortium name="The Broad Institute Genome Sequencing Center for Infectious Disease"/>
            <person name="Wu L."/>
            <person name="Ma J."/>
        </authorList>
    </citation>
    <scope>NUCLEOTIDE SEQUENCE [LARGE SCALE GENOMIC DNA]</scope>
    <source>
        <strain evidence="4">JCM 17125</strain>
    </source>
</reference>
<comment type="caution">
    <text evidence="3">The sequence shown here is derived from an EMBL/GenBank/DDBJ whole genome shotgun (WGS) entry which is preliminary data.</text>
</comment>
<dbReference type="PRINTS" id="PR00081">
    <property type="entry name" value="GDHRDH"/>
</dbReference>